<dbReference type="STRING" id="690879.TSACC_2286"/>
<name>A0A146G336_TERSA</name>
<dbReference type="InterPro" id="IPR018060">
    <property type="entry name" value="HTH_AraC"/>
</dbReference>
<accession>A0A146G336</accession>
<reference evidence="6" key="1">
    <citation type="journal article" date="2017" name="Genome Announc.">
        <title>Draft Genome Sequence of Terrimicrobium sacchariphilum NM-5T, a Facultative Anaerobic Soil Bacterium of the Class Spartobacteria.</title>
        <authorList>
            <person name="Qiu Y.L."/>
            <person name="Tourlousse D.M."/>
            <person name="Matsuura N."/>
            <person name="Ohashi A."/>
            <person name="Sekiguchi Y."/>
        </authorList>
    </citation>
    <scope>NUCLEOTIDE SEQUENCE [LARGE SCALE GENOMIC DNA]</scope>
    <source>
        <strain evidence="6">NM-5</strain>
    </source>
</reference>
<dbReference type="PROSITE" id="PS01124">
    <property type="entry name" value="HTH_ARAC_FAMILY_2"/>
    <property type="match status" value="1"/>
</dbReference>
<dbReference type="AlphaFoldDB" id="A0A146G336"/>
<proteinExistence type="predicted"/>
<comment type="caution">
    <text evidence="5">The sequence shown here is derived from an EMBL/GenBank/DDBJ whole genome shotgun (WGS) entry which is preliminary data.</text>
</comment>
<evidence type="ECO:0000259" key="4">
    <source>
        <dbReference type="PROSITE" id="PS01124"/>
    </source>
</evidence>
<dbReference type="Gene3D" id="1.10.10.60">
    <property type="entry name" value="Homeodomain-like"/>
    <property type="match status" value="1"/>
</dbReference>
<dbReference type="PRINTS" id="PR00032">
    <property type="entry name" value="HTHARAC"/>
</dbReference>
<dbReference type="InterPro" id="IPR009057">
    <property type="entry name" value="Homeodomain-like_sf"/>
</dbReference>
<evidence type="ECO:0000256" key="2">
    <source>
        <dbReference type="ARBA" id="ARBA00023125"/>
    </source>
</evidence>
<dbReference type="InParanoid" id="A0A146G336"/>
<dbReference type="SUPFAM" id="SSF46689">
    <property type="entry name" value="Homeodomain-like"/>
    <property type="match status" value="1"/>
</dbReference>
<evidence type="ECO:0000256" key="3">
    <source>
        <dbReference type="ARBA" id="ARBA00023163"/>
    </source>
</evidence>
<evidence type="ECO:0000313" key="5">
    <source>
        <dbReference type="EMBL" id="GAT31892.1"/>
    </source>
</evidence>
<dbReference type="PANTHER" id="PTHR43280">
    <property type="entry name" value="ARAC-FAMILY TRANSCRIPTIONAL REGULATOR"/>
    <property type="match status" value="1"/>
</dbReference>
<keyword evidence="2" id="KW-0238">DNA-binding</keyword>
<gene>
    <name evidence="5" type="ORF">TSACC_2286</name>
</gene>
<organism evidence="5 6">
    <name type="scientific">Terrimicrobium sacchariphilum</name>
    <dbReference type="NCBI Taxonomy" id="690879"/>
    <lineage>
        <taxon>Bacteria</taxon>
        <taxon>Pseudomonadati</taxon>
        <taxon>Verrucomicrobiota</taxon>
        <taxon>Terrimicrobiia</taxon>
        <taxon>Terrimicrobiales</taxon>
        <taxon>Terrimicrobiaceae</taxon>
        <taxon>Terrimicrobium</taxon>
    </lineage>
</organism>
<dbReference type="EMBL" id="BDCO01000002">
    <property type="protein sequence ID" value="GAT31892.1"/>
    <property type="molecule type" value="Genomic_DNA"/>
</dbReference>
<dbReference type="Proteomes" id="UP000076023">
    <property type="component" value="Unassembled WGS sequence"/>
</dbReference>
<evidence type="ECO:0000313" key="6">
    <source>
        <dbReference type="Proteomes" id="UP000076023"/>
    </source>
</evidence>
<keyword evidence="3" id="KW-0804">Transcription</keyword>
<dbReference type="InterPro" id="IPR020449">
    <property type="entry name" value="Tscrpt_reg_AraC-type_HTH"/>
</dbReference>
<sequence length="42" mass="4680">MTSLSVQEIAARTGYGDAYYFSRIFKKVTGLSPKSYRKSSKG</sequence>
<keyword evidence="1" id="KW-0805">Transcription regulation</keyword>
<protein>
    <submittedName>
        <fullName evidence="5">Regulatory helix-turn-helix protein, AraC family</fullName>
    </submittedName>
</protein>
<dbReference type="GO" id="GO:0003700">
    <property type="term" value="F:DNA-binding transcription factor activity"/>
    <property type="evidence" value="ECO:0007669"/>
    <property type="project" value="InterPro"/>
</dbReference>
<dbReference type="GO" id="GO:0043565">
    <property type="term" value="F:sequence-specific DNA binding"/>
    <property type="evidence" value="ECO:0007669"/>
    <property type="project" value="InterPro"/>
</dbReference>
<feature type="domain" description="HTH araC/xylS-type" evidence="4">
    <location>
        <begin position="1"/>
        <end position="39"/>
    </location>
</feature>
<dbReference type="PANTHER" id="PTHR43280:SF2">
    <property type="entry name" value="HTH-TYPE TRANSCRIPTIONAL REGULATOR EXSA"/>
    <property type="match status" value="1"/>
</dbReference>
<dbReference type="Pfam" id="PF00165">
    <property type="entry name" value="HTH_AraC"/>
    <property type="match status" value="1"/>
</dbReference>
<keyword evidence="6" id="KW-1185">Reference proteome</keyword>
<evidence type="ECO:0000256" key="1">
    <source>
        <dbReference type="ARBA" id="ARBA00023015"/>
    </source>
</evidence>